<reference evidence="1" key="2">
    <citation type="journal article" date="2020" name="Int. J. Syst. Evol. Microbiol.">
        <title>Dysosmobacter welbionis gen. nov., sp. nov., isolated from human faeces and emended description of the genus Oscillibacter.</title>
        <authorList>
            <person name="Le Roy T."/>
            <person name="Van der Smissen P."/>
            <person name="Paquot A."/>
            <person name="Delzenne N."/>
            <person name="Muccioli G.G."/>
            <person name="Collet J.F."/>
            <person name="Cani P.D."/>
        </authorList>
    </citation>
    <scope>NUCLEOTIDE SEQUENCE</scope>
    <source>
        <strain evidence="1">J115</strain>
    </source>
</reference>
<dbReference type="EMBL" id="CP034413">
    <property type="protein sequence ID" value="QCI60689.1"/>
    <property type="molecule type" value="Genomic_DNA"/>
</dbReference>
<dbReference type="KEGG" id="obj:EIO64_07680"/>
<dbReference type="AlphaFoldDB" id="A0A4D7AHP0"/>
<dbReference type="KEGG" id="obj:EIO64_16975"/>
<evidence type="ECO:0000313" key="2">
    <source>
        <dbReference type="EMBL" id="QCI60689.1"/>
    </source>
</evidence>
<accession>A0A4D7AHP0</accession>
<sequence>MRIERKRYVVMRKNRTEVWCGLAKAFSFRPISEIKDVSVKTYRSEAQARSGCSSWDRDFEVVPVIEMIATEEALKDGRV</sequence>
<organism evidence="1 3">
    <name type="scientific">Dysosmobacter welbionis</name>
    <dbReference type="NCBI Taxonomy" id="2093857"/>
    <lineage>
        <taxon>Bacteria</taxon>
        <taxon>Bacillati</taxon>
        <taxon>Bacillota</taxon>
        <taxon>Clostridia</taxon>
        <taxon>Eubacteriales</taxon>
        <taxon>Oscillospiraceae</taxon>
        <taxon>Dysosmobacter</taxon>
    </lineage>
</organism>
<proteinExistence type="predicted"/>
<name>A0A4D7AHP0_9FIRM</name>
<keyword evidence="3" id="KW-1185">Reference proteome</keyword>
<dbReference type="EMBL" id="CP034413">
    <property type="protein sequence ID" value="QCI59114.1"/>
    <property type="molecule type" value="Genomic_DNA"/>
</dbReference>
<evidence type="ECO:0000313" key="3">
    <source>
        <dbReference type="Proteomes" id="UP000298642"/>
    </source>
</evidence>
<evidence type="ECO:0000313" key="1">
    <source>
        <dbReference type="EMBL" id="QCI59114.1"/>
    </source>
</evidence>
<gene>
    <name evidence="1" type="ORF">EIO64_07680</name>
    <name evidence="2" type="ORF">EIO64_16975</name>
</gene>
<protein>
    <submittedName>
        <fullName evidence="1">Uncharacterized protein</fullName>
    </submittedName>
</protein>
<dbReference type="Proteomes" id="UP000298642">
    <property type="component" value="Chromosome"/>
</dbReference>
<reference evidence="1" key="3">
    <citation type="submission" date="2021-06" db="EMBL/GenBank/DDBJ databases">
        <authorList>
            <person name="Le Roy T."/>
            <person name="Van der Smissen P."/>
            <person name="Delzenne N."/>
            <person name="Muccioli G."/>
            <person name="Collet J.F."/>
            <person name="Cani P.D."/>
        </authorList>
    </citation>
    <scope>NUCLEOTIDE SEQUENCE</scope>
    <source>
        <strain evidence="1">J115</strain>
    </source>
</reference>
<reference evidence="3" key="1">
    <citation type="submission" date="2018-12" db="EMBL/GenBank/DDBJ databases">
        <title>Dusodibacter welbiota gen. nov., sp. nov., isolated from human faeces and emended description of the Oscillibacter genus.</title>
        <authorList>
            <person name="Le Roy T."/>
            <person name="Van der Smissen P."/>
            <person name="Delzenne N."/>
            <person name="Muccioli G."/>
            <person name="Collet J.F."/>
            <person name="Cani P.D."/>
        </authorList>
    </citation>
    <scope>NUCLEOTIDE SEQUENCE [LARGE SCALE GENOMIC DNA]</scope>
    <source>
        <strain evidence="3">J115</strain>
    </source>
</reference>
<dbReference type="RefSeq" id="WP_136891128.1">
    <property type="nucleotide sequence ID" value="NZ_CP034413.3"/>
</dbReference>